<dbReference type="InterPro" id="IPR010502">
    <property type="entry name" value="Carb-bd_dom_fam9"/>
</dbReference>
<dbReference type="EMBL" id="UINC01067330">
    <property type="protein sequence ID" value="SVB98900.1"/>
    <property type="molecule type" value="Genomic_DNA"/>
</dbReference>
<gene>
    <name evidence="2" type="ORF">METZ01_LOCUS251754</name>
</gene>
<feature type="domain" description="Carbohydrate-binding" evidence="1">
    <location>
        <begin position="145"/>
        <end position="243"/>
    </location>
</feature>
<dbReference type="GO" id="GO:0004553">
    <property type="term" value="F:hydrolase activity, hydrolyzing O-glycosyl compounds"/>
    <property type="evidence" value="ECO:0007669"/>
    <property type="project" value="InterPro"/>
</dbReference>
<dbReference type="Pfam" id="PF06452">
    <property type="entry name" value="CBM9_1"/>
    <property type="match status" value="1"/>
</dbReference>
<dbReference type="PANTHER" id="PTHR35532">
    <property type="entry name" value="SIMILAR TO POLYHYDROXYALKANOATE DEPOLYMERASE"/>
    <property type="match status" value="1"/>
</dbReference>
<dbReference type="Gene3D" id="2.60.40.1190">
    <property type="match status" value="1"/>
</dbReference>
<dbReference type="GO" id="GO:0030246">
    <property type="term" value="F:carbohydrate binding"/>
    <property type="evidence" value="ECO:0007669"/>
    <property type="project" value="InterPro"/>
</dbReference>
<name>A0A382IGX6_9ZZZZ</name>
<dbReference type="GO" id="GO:0016052">
    <property type="term" value="P:carbohydrate catabolic process"/>
    <property type="evidence" value="ECO:0007669"/>
    <property type="project" value="InterPro"/>
</dbReference>
<dbReference type="AlphaFoldDB" id="A0A382IGX6"/>
<proteinExistence type="predicted"/>
<reference evidence="2" key="1">
    <citation type="submission" date="2018-05" db="EMBL/GenBank/DDBJ databases">
        <authorList>
            <person name="Lanie J.A."/>
            <person name="Ng W.-L."/>
            <person name="Kazmierczak K.M."/>
            <person name="Andrzejewski T.M."/>
            <person name="Davidsen T.M."/>
            <person name="Wayne K.J."/>
            <person name="Tettelin H."/>
            <person name="Glass J.I."/>
            <person name="Rusch D."/>
            <person name="Podicherti R."/>
            <person name="Tsui H.-C.T."/>
            <person name="Winkler M.E."/>
        </authorList>
    </citation>
    <scope>NUCLEOTIDE SEQUENCE</scope>
</reference>
<protein>
    <recommendedName>
        <fullName evidence="1">Carbohydrate-binding domain-containing protein</fullName>
    </recommendedName>
</protein>
<evidence type="ECO:0000259" key="1">
    <source>
        <dbReference type="Pfam" id="PF06452"/>
    </source>
</evidence>
<accession>A0A382IGX6</accession>
<dbReference type="CDD" id="cd09620">
    <property type="entry name" value="CBM9_like_3"/>
    <property type="match status" value="1"/>
</dbReference>
<feature type="non-terminal residue" evidence="2">
    <location>
        <position position="252"/>
    </location>
</feature>
<feature type="non-terminal residue" evidence="2">
    <location>
        <position position="1"/>
    </location>
</feature>
<evidence type="ECO:0000313" key="2">
    <source>
        <dbReference type="EMBL" id="SVB98900.1"/>
    </source>
</evidence>
<sequence>VNDAEFGHEPLGLRTFARSGRTDENQMQISSTFVLRRLSGECETRMGRTSGMVPVGAQNLIMLPIGVDPASRGSAPQSEETPMVHRTPIHLKGAITAARLALPLIVLPLIALPPMARADELDEEYLLSIEPHHYVAQRAAGPIDVDGRLDEPSWQHAVWTEVFVDIEGTRKPDPRFKTRAKMLWDDEYFYVAAIMEEPHVWATYDYRDAIIFHENDFEVFIDPDGDTHNYFEYEVNALATEWDLLLAKPYRD</sequence>
<dbReference type="PANTHER" id="PTHR35532:SF5">
    <property type="entry name" value="CARBOHYDRATE-BINDING DOMAIN-CONTAINING PROTEIN"/>
    <property type="match status" value="1"/>
</dbReference>
<organism evidence="2">
    <name type="scientific">marine metagenome</name>
    <dbReference type="NCBI Taxonomy" id="408172"/>
    <lineage>
        <taxon>unclassified sequences</taxon>
        <taxon>metagenomes</taxon>
        <taxon>ecological metagenomes</taxon>
    </lineage>
</organism>
<dbReference type="SUPFAM" id="SSF49344">
    <property type="entry name" value="CBD9-like"/>
    <property type="match status" value="1"/>
</dbReference>